<organism evidence="1 2">
    <name type="scientific">Vespula vulgaris</name>
    <name type="common">Yellow jacket</name>
    <name type="synonym">Wasp</name>
    <dbReference type="NCBI Taxonomy" id="7454"/>
    <lineage>
        <taxon>Eukaryota</taxon>
        <taxon>Metazoa</taxon>
        <taxon>Ecdysozoa</taxon>
        <taxon>Arthropoda</taxon>
        <taxon>Hexapoda</taxon>
        <taxon>Insecta</taxon>
        <taxon>Pterygota</taxon>
        <taxon>Neoptera</taxon>
        <taxon>Endopterygota</taxon>
        <taxon>Hymenoptera</taxon>
        <taxon>Apocrita</taxon>
        <taxon>Aculeata</taxon>
        <taxon>Vespoidea</taxon>
        <taxon>Vespidae</taxon>
        <taxon>Vespinae</taxon>
        <taxon>Vespula</taxon>
    </lineage>
</organism>
<name>A0A834NAX1_VESVU</name>
<accession>A0A834NAX1</accession>
<reference evidence="1" key="1">
    <citation type="journal article" date="2020" name="G3 (Bethesda)">
        <title>High-Quality Assemblies for Three Invasive Social Wasps from the &lt;i&gt;Vespula&lt;/i&gt; Genus.</title>
        <authorList>
            <person name="Harrop T.W.R."/>
            <person name="Guhlin J."/>
            <person name="McLaughlin G.M."/>
            <person name="Permina E."/>
            <person name="Stockwell P."/>
            <person name="Gilligan J."/>
            <person name="Le Lec M.F."/>
            <person name="Gruber M.A.M."/>
            <person name="Quinn O."/>
            <person name="Lovegrove M."/>
            <person name="Duncan E.J."/>
            <person name="Remnant E.J."/>
            <person name="Van Eeckhoven J."/>
            <person name="Graham B."/>
            <person name="Knapp R.A."/>
            <person name="Langford K.W."/>
            <person name="Kronenberg Z."/>
            <person name="Press M.O."/>
            <person name="Eacker S.M."/>
            <person name="Wilson-Rankin E.E."/>
            <person name="Purcell J."/>
            <person name="Lester P.J."/>
            <person name="Dearden P.K."/>
        </authorList>
    </citation>
    <scope>NUCLEOTIDE SEQUENCE</scope>
    <source>
        <strain evidence="1">Marl-1</strain>
    </source>
</reference>
<dbReference type="Proteomes" id="UP000614350">
    <property type="component" value="Unassembled WGS sequence"/>
</dbReference>
<proteinExistence type="predicted"/>
<protein>
    <submittedName>
        <fullName evidence="1">Uncharacterized protein</fullName>
    </submittedName>
</protein>
<dbReference type="AlphaFoldDB" id="A0A834NAX1"/>
<comment type="caution">
    <text evidence="1">The sequence shown here is derived from an EMBL/GenBank/DDBJ whole genome shotgun (WGS) entry which is preliminary data.</text>
</comment>
<gene>
    <name evidence="1" type="ORF">HZH66_004512</name>
</gene>
<sequence length="149" mass="17393">MMKEKLNKNFRGQNKTNEISINELKATIPFQIPESKWQNIFEEENDSFIVNSILNEIISSTMNAIYNVYLEKAVYSFVVHCSHIAWLQLFDAMDLQYDLGEDPASIKKYWMGDEEHKPSPVDLLCFKNVEIRKKCQICPSSENYKKSSN</sequence>
<evidence type="ECO:0000313" key="2">
    <source>
        <dbReference type="Proteomes" id="UP000614350"/>
    </source>
</evidence>
<keyword evidence="2" id="KW-1185">Reference proteome</keyword>
<evidence type="ECO:0000313" key="1">
    <source>
        <dbReference type="EMBL" id="KAF7402245.1"/>
    </source>
</evidence>
<dbReference type="EMBL" id="JACSEA010000004">
    <property type="protein sequence ID" value="KAF7402245.1"/>
    <property type="molecule type" value="Genomic_DNA"/>
</dbReference>